<sequence length="71" mass="8020">METTPEKLVTLGFLITTMAQIATILQTICSTMFGINLKKYSLEMGFQSKGNMHFGFQLTSITLPLQKEFRV</sequence>
<evidence type="ECO:0000313" key="2">
    <source>
        <dbReference type="EMBL" id="MBA0604013.1"/>
    </source>
</evidence>
<evidence type="ECO:0000256" key="1">
    <source>
        <dbReference type="SAM" id="Phobius"/>
    </source>
</evidence>
<reference evidence="2 3" key="1">
    <citation type="journal article" date="2019" name="Genome Biol. Evol.">
        <title>Insights into the evolution of the New World diploid cottons (Gossypium, subgenus Houzingenia) based on genome sequencing.</title>
        <authorList>
            <person name="Grover C.E."/>
            <person name="Arick M.A. 2nd"/>
            <person name="Thrash A."/>
            <person name="Conover J.L."/>
            <person name="Sanders W.S."/>
            <person name="Peterson D.G."/>
            <person name="Frelichowski J.E."/>
            <person name="Scheffler J.A."/>
            <person name="Scheffler B.E."/>
            <person name="Wendel J.F."/>
        </authorList>
    </citation>
    <scope>NUCLEOTIDE SEQUENCE [LARGE SCALE GENOMIC DNA]</scope>
    <source>
        <strain evidence="2">27</strain>
        <tissue evidence="2">Leaf</tissue>
    </source>
</reference>
<accession>A0A7J8QRQ2</accession>
<protein>
    <submittedName>
        <fullName evidence="2">Uncharacterized protein</fullName>
    </submittedName>
</protein>
<keyword evidence="1" id="KW-0812">Transmembrane</keyword>
<keyword evidence="1" id="KW-1133">Transmembrane helix</keyword>
<organism evidence="2 3">
    <name type="scientific">Gossypium davidsonii</name>
    <name type="common">Davidson's cotton</name>
    <name type="synonym">Gossypium klotzschianum subsp. davidsonii</name>
    <dbReference type="NCBI Taxonomy" id="34287"/>
    <lineage>
        <taxon>Eukaryota</taxon>
        <taxon>Viridiplantae</taxon>
        <taxon>Streptophyta</taxon>
        <taxon>Embryophyta</taxon>
        <taxon>Tracheophyta</taxon>
        <taxon>Spermatophyta</taxon>
        <taxon>Magnoliopsida</taxon>
        <taxon>eudicotyledons</taxon>
        <taxon>Gunneridae</taxon>
        <taxon>Pentapetalae</taxon>
        <taxon>rosids</taxon>
        <taxon>malvids</taxon>
        <taxon>Malvales</taxon>
        <taxon>Malvaceae</taxon>
        <taxon>Malvoideae</taxon>
        <taxon>Gossypium</taxon>
    </lineage>
</organism>
<dbReference type="EMBL" id="JABFAC010000001">
    <property type="protein sequence ID" value="MBA0604013.1"/>
    <property type="molecule type" value="Genomic_DNA"/>
</dbReference>
<dbReference type="Proteomes" id="UP000593561">
    <property type="component" value="Unassembled WGS sequence"/>
</dbReference>
<name>A0A7J8QRQ2_GOSDV</name>
<proteinExistence type="predicted"/>
<comment type="caution">
    <text evidence="2">The sequence shown here is derived from an EMBL/GenBank/DDBJ whole genome shotgun (WGS) entry which is preliminary data.</text>
</comment>
<keyword evidence="3" id="KW-1185">Reference proteome</keyword>
<dbReference type="AlphaFoldDB" id="A0A7J8QRQ2"/>
<feature type="transmembrane region" description="Helical" evidence="1">
    <location>
        <begin position="12"/>
        <end position="35"/>
    </location>
</feature>
<gene>
    <name evidence="2" type="ORF">Godav_016705</name>
</gene>
<evidence type="ECO:0000313" key="3">
    <source>
        <dbReference type="Proteomes" id="UP000593561"/>
    </source>
</evidence>
<keyword evidence="1" id="KW-0472">Membrane</keyword>